<evidence type="ECO:0000256" key="2">
    <source>
        <dbReference type="ARBA" id="ARBA00022691"/>
    </source>
</evidence>
<name>A0A381V373_9ZZZZ</name>
<comment type="similarity">
    <text evidence="3">Belongs to the methyltransferase superfamily. Arsenite methyltransferase family.</text>
</comment>
<evidence type="ECO:0000256" key="3">
    <source>
        <dbReference type="ARBA" id="ARBA00034487"/>
    </source>
</evidence>
<feature type="domain" description="Methyltransferase" evidence="9">
    <location>
        <begin position="74"/>
        <end position="216"/>
    </location>
</feature>
<dbReference type="PANTHER" id="PTHR43675">
    <property type="entry name" value="ARSENITE METHYLTRANSFERASE"/>
    <property type="match status" value="1"/>
</dbReference>
<reference evidence="10" key="1">
    <citation type="submission" date="2018-05" db="EMBL/GenBank/DDBJ databases">
        <authorList>
            <person name="Lanie J.A."/>
            <person name="Ng W.-L."/>
            <person name="Kazmierczak K.M."/>
            <person name="Andrzejewski T.M."/>
            <person name="Davidsen T.M."/>
            <person name="Wayne K.J."/>
            <person name="Tettelin H."/>
            <person name="Glass J.I."/>
            <person name="Rusch D."/>
            <person name="Podicherti R."/>
            <person name="Tsui H.-C.T."/>
            <person name="Winkler M.E."/>
        </authorList>
    </citation>
    <scope>NUCLEOTIDE SEQUENCE</scope>
</reference>
<keyword evidence="2" id="KW-0949">S-adenosyl-L-methionine</keyword>
<dbReference type="SUPFAM" id="SSF53335">
    <property type="entry name" value="S-adenosyl-L-methionine-dependent methyltransferases"/>
    <property type="match status" value="1"/>
</dbReference>
<organism evidence="10">
    <name type="scientific">marine metagenome</name>
    <dbReference type="NCBI Taxonomy" id="408172"/>
    <lineage>
        <taxon>unclassified sequences</taxon>
        <taxon>metagenomes</taxon>
        <taxon>ecological metagenomes</taxon>
    </lineage>
</organism>
<dbReference type="InterPro" id="IPR025714">
    <property type="entry name" value="Methyltranfer_dom"/>
</dbReference>
<evidence type="ECO:0000256" key="6">
    <source>
        <dbReference type="ARBA" id="ARBA00047941"/>
    </source>
</evidence>
<accession>A0A381V373</accession>
<dbReference type="Pfam" id="PF13847">
    <property type="entry name" value="Methyltransf_31"/>
    <property type="match status" value="1"/>
</dbReference>
<dbReference type="EC" id="2.1.1.137" evidence="4"/>
<dbReference type="NCBIfam" id="NF008823">
    <property type="entry name" value="PRK11873.1"/>
    <property type="match status" value="1"/>
</dbReference>
<evidence type="ECO:0000256" key="1">
    <source>
        <dbReference type="ARBA" id="ARBA00022679"/>
    </source>
</evidence>
<dbReference type="GO" id="GO:0030791">
    <property type="term" value="F:arsenite methyltransferase activity"/>
    <property type="evidence" value="ECO:0007669"/>
    <property type="project" value="UniProtKB-EC"/>
</dbReference>
<evidence type="ECO:0000256" key="4">
    <source>
        <dbReference type="ARBA" id="ARBA00034521"/>
    </source>
</evidence>
<sequence>MEDDQGIRESVSKAYAKAVISDGAVSCCGGPVQKGVLAKLAGYDSETLSTLPDSAVVNSFGCGNPLAYSEVKPSDVVLDLGSGAGIDILLAARTVGPTGHVIGIDMTDEMIAKAEKNIAASGLSNVEVRKGIIEDLPVETSSVDWVISNCVINLSPEKNRVFAEIARVLKSGGRMLVSDIVVKDLPELALQSQALYNSCIAGAISEESYVEGLRNAGLEEVEVRERLIYDANQLQAFINSEEDRTETSSDCREGGPGVKAMNEITTEMVGNVWSVKVGATKP</sequence>
<dbReference type="EMBL" id="UINC01007575">
    <property type="protein sequence ID" value="SVA34097.1"/>
    <property type="molecule type" value="Genomic_DNA"/>
</dbReference>
<gene>
    <name evidence="10" type="ORF">METZ01_LOCUS86951</name>
</gene>
<evidence type="ECO:0000259" key="9">
    <source>
        <dbReference type="Pfam" id="PF13847"/>
    </source>
</evidence>
<comment type="catalytic activity">
    <reaction evidence="8">
        <text>arsenic triglutathione + 3 [thioredoxin]-dithiol + 3 S-adenosyl-L-methionine = trimethylarsine + 3 [thioredoxin]-disulfide + 3 glutathione + 3 S-adenosyl-L-homocysteine + 3 H(+)</text>
        <dbReference type="Rhea" id="RHEA:69432"/>
        <dbReference type="Rhea" id="RHEA-COMP:10698"/>
        <dbReference type="Rhea" id="RHEA-COMP:10700"/>
        <dbReference type="ChEBI" id="CHEBI:15378"/>
        <dbReference type="ChEBI" id="CHEBI:27130"/>
        <dbReference type="ChEBI" id="CHEBI:29950"/>
        <dbReference type="ChEBI" id="CHEBI:50058"/>
        <dbReference type="ChEBI" id="CHEBI:57856"/>
        <dbReference type="ChEBI" id="CHEBI:57925"/>
        <dbReference type="ChEBI" id="CHEBI:59789"/>
        <dbReference type="ChEBI" id="CHEBI:183640"/>
        <dbReference type="EC" id="2.1.1.137"/>
    </reaction>
</comment>
<dbReference type="AlphaFoldDB" id="A0A381V373"/>
<dbReference type="Gene3D" id="3.40.50.150">
    <property type="entry name" value="Vaccinia Virus protein VP39"/>
    <property type="match status" value="1"/>
</dbReference>
<evidence type="ECO:0000313" key="10">
    <source>
        <dbReference type="EMBL" id="SVA34097.1"/>
    </source>
</evidence>
<dbReference type="PANTHER" id="PTHR43675:SF8">
    <property type="entry name" value="ARSENITE METHYLTRANSFERASE"/>
    <property type="match status" value="1"/>
</dbReference>
<evidence type="ECO:0000256" key="8">
    <source>
        <dbReference type="ARBA" id="ARBA00048428"/>
    </source>
</evidence>
<dbReference type="CDD" id="cd02440">
    <property type="entry name" value="AdoMet_MTases"/>
    <property type="match status" value="1"/>
</dbReference>
<comment type="catalytic activity">
    <reaction evidence="6">
        <text>arsenic triglutathione + [thioredoxin]-dithiol + S-adenosyl-L-methionine + 2 H2O = methylarsonous acid + [thioredoxin]-disulfide + 3 glutathione + S-adenosyl-L-homocysteine + H(+)</text>
        <dbReference type="Rhea" id="RHEA:69460"/>
        <dbReference type="Rhea" id="RHEA-COMP:10698"/>
        <dbReference type="Rhea" id="RHEA-COMP:10700"/>
        <dbReference type="ChEBI" id="CHEBI:15377"/>
        <dbReference type="ChEBI" id="CHEBI:15378"/>
        <dbReference type="ChEBI" id="CHEBI:17826"/>
        <dbReference type="ChEBI" id="CHEBI:29950"/>
        <dbReference type="ChEBI" id="CHEBI:50058"/>
        <dbReference type="ChEBI" id="CHEBI:57856"/>
        <dbReference type="ChEBI" id="CHEBI:57925"/>
        <dbReference type="ChEBI" id="CHEBI:59789"/>
        <dbReference type="ChEBI" id="CHEBI:183640"/>
        <dbReference type="EC" id="2.1.1.137"/>
    </reaction>
</comment>
<dbReference type="InterPro" id="IPR026669">
    <property type="entry name" value="Arsenite_MeTrfase-like"/>
</dbReference>
<protein>
    <recommendedName>
        <fullName evidence="5">Arsenite methyltransferase</fullName>
        <ecNumber evidence="4">2.1.1.137</ecNumber>
    </recommendedName>
</protein>
<proteinExistence type="inferred from homology"/>
<comment type="catalytic activity">
    <reaction evidence="7">
        <text>arsenic triglutathione + 2 [thioredoxin]-dithiol + 2 S-adenosyl-L-methionine + H2O = dimethylarsinous acid + 2 [thioredoxin]-disulfide + 3 glutathione + 2 S-adenosyl-L-homocysteine + 2 H(+)</text>
        <dbReference type="Rhea" id="RHEA:69464"/>
        <dbReference type="Rhea" id="RHEA-COMP:10698"/>
        <dbReference type="Rhea" id="RHEA-COMP:10700"/>
        <dbReference type="ChEBI" id="CHEBI:15377"/>
        <dbReference type="ChEBI" id="CHEBI:15378"/>
        <dbReference type="ChEBI" id="CHEBI:23808"/>
        <dbReference type="ChEBI" id="CHEBI:29950"/>
        <dbReference type="ChEBI" id="CHEBI:50058"/>
        <dbReference type="ChEBI" id="CHEBI:57856"/>
        <dbReference type="ChEBI" id="CHEBI:57925"/>
        <dbReference type="ChEBI" id="CHEBI:59789"/>
        <dbReference type="ChEBI" id="CHEBI:183640"/>
        <dbReference type="EC" id="2.1.1.137"/>
    </reaction>
</comment>
<evidence type="ECO:0000256" key="7">
    <source>
        <dbReference type="ARBA" id="ARBA00047943"/>
    </source>
</evidence>
<dbReference type="InterPro" id="IPR029063">
    <property type="entry name" value="SAM-dependent_MTases_sf"/>
</dbReference>
<keyword evidence="1" id="KW-0808">Transferase</keyword>
<evidence type="ECO:0000256" key="5">
    <source>
        <dbReference type="ARBA" id="ARBA00034545"/>
    </source>
</evidence>